<evidence type="ECO:0000259" key="1">
    <source>
        <dbReference type="PROSITE" id="PS50211"/>
    </source>
</evidence>
<organism evidence="2">
    <name type="scientific">Notodromas monacha</name>
    <dbReference type="NCBI Taxonomy" id="399045"/>
    <lineage>
        <taxon>Eukaryota</taxon>
        <taxon>Metazoa</taxon>
        <taxon>Ecdysozoa</taxon>
        <taxon>Arthropoda</taxon>
        <taxon>Crustacea</taxon>
        <taxon>Oligostraca</taxon>
        <taxon>Ostracoda</taxon>
        <taxon>Podocopa</taxon>
        <taxon>Podocopida</taxon>
        <taxon>Cypridocopina</taxon>
        <taxon>Cypridoidea</taxon>
        <taxon>Cyprididae</taxon>
        <taxon>Notodromas</taxon>
    </lineage>
</organism>
<proteinExistence type="predicted"/>
<dbReference type="EMBL" id="CAJPEX010009317">
    <property type="protein sequence ID" value="CAG0924852.1"/>
    <property type="molecule type" value="Genomic_DNA"/>
</dbReference>
<dbReference type="Pfam" id="PF02141">
    <property type="entry name" value="DENN"/>
    <property type="match status" value="1"/>
</dbReference>
<keyword evidence="3" id="KW-1185">Reference proteome</keyword>
<dbReference type="Proteomes" id="UP000678499">
    <property type="component" value="Unassembled WGS sequence"/>
</dbReference>
<dbReference type="Gene3D" id="3.40.50.11500">
    <property type="match status" value="1"/>
</dbReference>
<dbReference type="PROSITE" id="PS50211">
    <property type="entry name" value="DENN"/>
    <property type="match status" value="1"/>
</dbReference>
<dbReference type="SMART" id="SM00799">
    <property type="entry name" value="DENN"/>
    <property type="match status" value="1"/>
</dbReference>
<protein>
    <recommendedName>
        <fullName evidence="1">UDENN domain-containing protein</fullName>
    </recommendedName>
</protein>
<feature type="non-terminal residue" evidence="2">
    <location>
        <position position="1"/>
    </location>
</feature>
<dbReference type="AlphaFoldDB" id="A0A7R9GKK2"/>
<dbReference type="InterPro" id="IPR051942">
    <property type="entry name" value="DENN_domain_containing_2"/>
</dbReference>
<dbReference type="InterPro" id="IPR005113">
    <property type="entry name" value="uDENN_dom"/>
</dbReference>
<sequence length="270" mass="29364">MFCFPDACNWRRKTGGAELSRDISTCNSYSIVLTSDKGERTFGYCRRIVPDSQENSTPLAYCLLSKIRAHGFYDKLMTVLTSRHGTTDGQMQTFLTLVARKQMPSPGQSISLPSIGAVLRNASPDVSPTLQVINGHHASPSINSSSSPNNGNAMITRALDERLEESDIAALVETLDHGLLMKIYGAVLLERKILLVSTSMKRLSSCVQGLSGLLYPFSWEHVLVPILPLSLKDVVTAPSPFLIGLLLPSNHAGGDFVRDLFASPELNSEG</sequence>
<dbReference type="PANTHER" id="PTHR15288">
    <property type="entry name" value="DENN DOMAIN-CONTAINING PROTEIN 2"/>
    <property type="match status" value="1"/>
</dbReference>
<dbReference type="Pfam" id="PF03456">
    <property type="entry name" value="uDENN"/>
    <property type="match status" value="1"/>
</dbReference>
<evidence type="ECO:0000313" key="2">
    <source>
        <dbReference type="EMBL" id="CAD7284700.1"/>
    </source>
</evidence>
<dbReference type="InterPro" id="IPR037516">
    <property type="entry name" value="Tripartite_DENN"/>
</dbReference>
<dbReference type="EMBL" id="OA891354">
    <property type="protein sequence ID" value="CAD7284700.1"/>
    <property type="molecule type" value="Genomic_DNA"/>
</dbReference>
<accession>A0A7R9GKK2</accession>
<gene>
    <name evidence="2" type="ORF">NMOB1V02_LOCUS12305</name>
</gene>
<dbReference type="InterPro" id="IPR043153">
    <property type="entry name" value="DENN_C"/>
</dbReference>
<dbReference type="PANTHER" id="PTHR15288:SF0">
    <property type="entry name" value="UDENN DOMAIN-CONTAINING PROTEIN"/>
    <property type="match status" value="1"/>
</dbReference>
<dbReference type="InterPro" id="IPR001194">
    <property type="entry name" value="cDENN_dom"/>
</dbReference>
<evidence type="ECO:0000313" key="3">
    <source>
        <dbReference type="Proteomes" id="UP000678499"/>
    </source>
</evidence>
<feature type="domain" description="UDENN" evidence="1">
    <location>
        <begin position="1"/>
        <end position="270"/>
    </location>
</feature>
<name>A0A7R9GKK2_9CRUS</name>
<reference evidence="2" key="1">
    <citation type="submission" date="2020-11" db="EMBL/GenBank/DDBJ databases">
        <authorList>
            <person name="Tran Van P."/>
        </authorList>
    </citation>
    <scope>NUCLEOTIDE SEQUENCE</scope>
</reference>
<dbReference type="OrthoDB" id="6381591at2759"/>
<dbReference type="Gene3D" id="3.30.450.200">
    <property type="match status" value="1"/>
</dbReference>